<keyword evidence="2 11" id="KW-0808">Transferase</keyword>
<dbReference type="PANTHER" id="PTHR10196:SF93">
    <property type="entry name" value="L-RHAMNULOKINASE"/>
    <property type="match status" value="1"/>
</dbReference>
<dbReference type="InterPro" id="IPR018485">
    <property type="entry name" value="FGGY_C"/>
</dbReference>
<keyword evidence="6" id="KW-1015">Disulfide bond</keyword>
<comment type="caution">
    <text evidence="11">The sequence shown here is derived from an EMBL/GenBank/DDBJ whole genome shotgun (WGS) entry which is preliminary data.</text>
</comment>
<evidence type="ECO:0000313" key="11">
    <source>
        <dbReference type="EMBL" id="EFZ36626.1"/>
    </source>
</evidence>
<dbReference type="STRING" id="28134.SAMN05444288_2350"/>
<gene>
    <name evidence="11" type="primary">rhaB</name>
    <name evidence="11" type="ORF">HMPREF0663_11539</name>
</gene>
<evidence type="ECO:0000256" key="1">
    <source>
        <dbReference type="ARBA" id="ARBA00009156"/>
    </source>
</evidence>
<organism evidence="11 12">
    <name type="scientific">Hoylesella oralis ATCC 33269</name>
    <dbReference type="NCBI Taxonomy" id="873533"/>
    <lineage>
        <taxon>Bacteria</taxon>
        <taxon>Pseudomonadati</taxon>
        <taxon>Bacteroidota</taxon>
        <taxon>Bacteroidia</taxon>
        <taxon>Bacteroidales</taxon>
        <taxon>Prevotellaceae</taxon>
        <taxon>Hoylesella</taxon>
    </lineage>
</organism>
<evidence type="ECO:0000256" key="6">
    <source>
        <dbReference type="ARBA" id="ARBA00023157"/>
    </source>
</evidence>
<keyword evidence="3" id="KW-0547">Nucleotide-binding</keyword>
<reference evidence="11" key="1">
    <citation type="submission" date="2011-01" db="EMBL/GenBank/DDBJ databases">
        <authorList>
            <person name="Muzny D."/>
            <person name="Qin X."/>
            <person name="Buhay C."/>
            <person name="Dugan-Rocha S."/>
            <person name="Ding Y."/>
            <person name="Chen G."/>
            <person name="Hawes A."/>
            <person name="Holder M."/>
            <person name="Jhangiani S."/>
            <person name="Johnson A."/>
            <person name="Khan Z."/>
            <person name="Li Z."/>
            <person name="Liu W."/>
            <person name="Liu X."/>
            <person name="Perez L."/>
            <person name="Shen H."/>
            <person name="Wang Q."/>
            <person name="Watt J."/>
            <person name="Xi L."/>
            <person name="Xin Y."/>
            <person name="Zhou J."/>
            <person name="Deng J."/>
            <person name="Jiang H."/>
            <person name="Liu Y."/>
            <person name="Qu J."/>
            <person name="Song X.-Z."/>
            <person name="Zhang L."/>
            <person name="Villasana D."/>
            <person name="Johnson A."/>
            <person name="Liu J."/>
            <person name="Liyanage D."/>
            <person name="Lorensuhewa L."/>
            <person name="Robinson T."/>
            <person name="Song A."/>
            <person name="Song B.-B."/>
            <person name="Dinh H."/>
            <person name="Thornton R."/>
            <person name="Coyle M."/>
            <person name="Francisco L."/>
            <person name="Jackson L."/>
            <person name="Javaid M."/>
            <person name="Korchina V."/>
            <person name="Kovar C."/>
            <person name="Mata R."/>
            <person name="Mathew T."/>
            <person name="Ngo R."/>
            <person name="Nguyen L."/>
            <person name="Nguyen N."/>
            <person name="Okwuonu G."/>
            <person name="Ongeri F."/>
            <person name="Pham C."/>
            <person name="Simmons D."/>
            <person name="Wilczek-Boney K."/>
            <person name="Hale W."/>
            <person name="Jakkamsetti A."/>
            <person name="Pham P."/>
            <person name="Ruth R."/>
            <person name="San Lucas F."/>
            <person name="Warren J."/>
            <person name="Zhang J."/>
            <person name="Zhao Z."/>
            <person name="Zhou C."/>
            <person name="Zhu D."/>
            <person name="Lee S."/>
            <person name="Bess C."/>
            <person name="Blankenburg K."/>
            <person name="Forbes L."/>
            <person name="Fu Q."/>
            <person name="Gubbala S."/>
            <person name="Hirani K."/>
            <person name="Jayaseelan J.C."/>
            <person name="Lara F."/>
            <person name="Munidasa M."/>
            <person name="Palculict T."/>
            <person name="Patil S."/>
            <person name="Pu L.-L."/>
            <person name="Saada N."/>
            <person name="Tang L."/>
            <person name="Weissenberger G."/>
            <person name="Zhu Y."/>
            <person name="Hemphill L."/>
            <person name="Shang Y."/>
            <person name="Youmans B."/>
            <person name="Ayvaz T."/>
            <person name="Ross M."/>
            <person name="Santibanez J."/>
            <person name="Aqrawi P."/>
            <person name="Gross S."/>
            <person name="Joshi V."/>
            <person name="Fowler G."/>
            <person name="Nazareth L."/>
            <person name="Reid J."/>
            <person name="Worley K."/>
            <person name="Petrosino J."/>
            <person name="Highlander S."/>
            <person name="Gibbs R."/>
        </authorList>
    </citation>
    <scope>NUCLEOTIDE SEQUENCE [LARGE SCALE GENOMIC DNA]</scope>
    <source>
        <strain evidence="11">ATCC 33269</strain>
    </source>
</reference>
<keyword evidence="4" id="KW-0418">Kinase</keyword>
<comment type="similarity">
    <text evidence="1">Belongs to the FGGY kinase family.</text>
</comment>
<dbReference type="GO" id="GO:0019301">
    <property type="term" value="P:rhamnose catabolic process"/>
    <property type="evidence" value="ECO:0007669"/>
    <property type="project" value="UniProtKB-UniRule"/>
</dbReference>
<evidence type="ECO:0000256" key="4">
    <source>
        <dbReference type="ARBA" id="ARBA00022777"/>
    </source>
</evidence>
<dbReference type="GO" id="GO:0005524">
    <property type="term" value="F:ATP binding"/>
    <property type="evidence" value="ECO:0007669"/>
    <property type="project" value="UniProtKB-KW"/>
</dbReference>
<dbReference type="EMBL" id="AEPE02000005">
    <property type="protein sequence ID" value="EFZ36626.1"/>
    <property type="molecule type" value="Genomic_DNA"/>
</dbReference>
<proteinExistence type="inferred from homology"/>
<dbReference type="AlphaFoldDB" id="E7RQT8"/>
<dbReference type="Gene3D" id="3.30.420.40">
    <property type="match status" value="2"/>
</dbReference>
<sequence>MENKSSFLAVDLGATSGRTILGTLENGVVELQELTRFDNTIIEVSGHYYWDIFALYNEIIKSLRFISKQGIYIQSIGIDTWGCDFVCFGDDGGILRNPLSYRDPHTAGAMERYFAEKIGKEEVYNATGIQLMNFNSLFQLYIMRRNNDAALRNSDKILFIPDALSYLLTGVSVCEYTVASTSQLLNPVLAELDERLLASVGLRRNQFGKKTFPGTVIGMLTPEVQNMTSLGSIPVVSVAGHDTASAVAAVPASNKNFAYLSSGTWSLMGIETEKPIINAESFRRNFTNEGGVESTVRFLKNICGMWIYERCRQEWRDEAGVGHAELQQAALQAAPFRSLINPDDARFANPESMTKAIRSYCEATRQPVPETHAEVCRCIFESLALRYRQVFNDLQELANFPIETLHIIGGGSRNELLDQFTANSCGIAVMAGPQECTALGNIMLQAKAAGIVDDILTMRRMIAQSVQLTCFEPQDTALWEAAYQRFLNITK</sequence>
<evidence type="ECO:0000259" key="10">
    <source>
        <dbReference type="Pfam" id="PF02782"/>
    </source>
</evidence>
<dbReference type="GO" id="GO:0008993">
    <property type="term" value="F:rhamnulokinase activity"/>
    <property type="evidence" value="ECO:0007669"/>
    <property type="project" value="UniProtKB-UniRule"/>
</dbReference>
<dbReference type="NCBIfam" id="TIGR02627">
    <property type="entry name" value="rhamnulo_kin"/>
    <property type="match status" value="1"/>
</dbReference>
<dbReference type="InterPro" id="IPR043129">
    <property type="entry name" value="ATPase_NBD"/>
</dbReference>
<feature type="domain" description="Carbohydrate kinase FGGY C-terminal" evidence="10">
    <location>
        <begin position="258"/>
        <end position="449"/>
    </location>
</feature>
<dbReference type="PANTHER" id="PTHR10196">
    <property type="entry name" value="SUGAR KINASE"/>
    <property type="match status" value="1"/>
</dbReference>
<dbReference type="Pfam" id="PF00370">
    <property type="entry name" value="FGGY_N"/>
    <property type="match status" value="1"/>
</dbReference>
<evidence type="ECO:0000256" key="7">
    <source>
        <dbReference type="ARBA" id="ARBA00023308"/>
    </source>
</evidence>
<dbReference type="HOGENOM" id="CLU_039395_0_1_10"/>
<dbReference type="GO" id="GO:0006071">
    <property type="term" value="P:glycerol metabolic process"/>
    <property type="evidence" value="ECO:0007669"/>
    <property type="project" value="TreeGrafter"/>
</dbReference>
<name>E7RQT8_9BACT</name>
<dbReference type="Pfam" id="PF02782">
    <property type="entry name" value="FGGY_C"/>
    <property type="match status" value="1"/>
</dbReference>
<dbReference type="GO" id="GO:0005829">
    <property type="term" value="C:cytosol"/>
    <property type="evidence" value="ECO:0007669"/>
    <property type="project" value="TreeGrafter"/>
</dbReference>
<evidence type="ECO:0000256" key="3">
    <source>
        <dbReference type="ARBA" id="ARBA00022741"/>
    </source>
</evidence>
<dbReference type="InterPro" id="IPR013449">
    <property type="entry name" value="Rhamnulokinase"/>
</dbReference>
<evidence type="ECO:0000313" key="12">
    <source>
        <dbReference type="Proteomes" id="UP000005580"/>
    </source>
</evidence>
<protein>
    <recommendedName>
        <fullName evidence="8">Rhamnulokinase</fullName>
        <ecNumber evidence="8">2.7.1.5</ecNumber>
    </recommendedName>
</protein>
<dbReference type="InterPro" id="IPR018484">
    <property type="entry name" value="FGGY_N"/>
</dbReference>
<dbReference type="RefSeq" id="WP_004369681.1">
    <property type="nucleotide sequence ID" value="NZ_GL833119.1"/>
</dbReference>
<keyword evidence="5" id="KW-0067">ATP-binding</keyword>
<evidence type="ECO:0000256" key="8">
    <source>
        <dbReference type="NCBIfam" id="TIGR02627"/>
    </source>
</evidence>
<dbReference type="eggNOG" id="COG1070">
    <property type="taxonomic scope" value="Bacteria"/>
</dbReference>
<dbReference type="GO" id="GO:0004370">
    <property type="term" value="F:glycerol kinase activity"/>
    <property type="evidence" value="ECO:0007669"/>
    <property type="project" value="TreeGrafter"/>
</dbReference>
<evidence type="ECO:0000256" key="2">
    <source>
        <dbReference type="ARBA" id="ARBA00022679"/>
    </source>
</evidence>
<keyword evidence="7" id="KW-0684">Rhamnose metabolism</keyword>
<evidence type="ECO:0000256" key="5">
    <source>
        <dbReference type="ARBA" id="ARBA00022840"/>
    </source>
</evidence>
<accession>E7RQT8</accession>
<dbReference type="Proteomes" id="UP000005580">
    <property type="component" value="Unassembled WGS sequence"/>
</dbReference>
<dbReference type="EC" id="2.7.1.5" evidence="8"/>
<dbReference type="SUPFAM" id="SSF53067">
    <property type="entry name" value="Actin-like ATPase domain"/>
    <property type="match status" value="2"/>
</dbReference>
<dbReference type="CDD" id="cd07771">
    <property type="entry name" value="ASKHA_NBD_FGGY_RhaB-like"/>
    <property type="match status" value="1"/>
</dbReference>
<feature type="domain" description="Carbohydrate kinase FGGY N-terminal" evidence="9">
    <location>
        <begin position="8"/>
        <end position="247"/>
    </location>
</feature>
<evidence type="ECO:0000259" key="9">
    <source>
        <dbReference type="Pfam" id="PF00370"/>
    </source>
</evidence>
<keyword evidence="12" id="KW-1185">Reference proteome</keyword>